<dbReference type="Proteomes" id="UP000838821">
    <property type="component" value="Unassembled WGS sequence"/>
</dbReference>
<name>A0ABM9CCZ6_9BACL</name>
<keyword evidence="2" id="KW-1185">Reference proteome</keyword>
<protein>
    <recommendedName>
        <fullName evidence="3">Transcriptional regulator</fullName>
    </recommendedName>
</protein>
<dbReference type="RefSeq" id="WP_236288552.1">
    <property type="nucleotide sequence ID" value="NZ_CAKMMW010000008.1"/>
</dbReference>
<organism evidence="1 2">
    <name type="scientific">Paenibacillus allorhizoplanae</name>
    <dbReference type="NCBI Taxonomy" id="2905648"/>
    <lineage>
        <taxon>Bacteria</taxon>
        <taxon>Bacillati</taxon>
        <taxon>Bacillota</taxon>
        <taxon>Bacilli</taxon>
        <taxon>Bacillales</taxon>
        <taxon>Paenibacillaceae</taxon>
        <taxon>Paenibacillus</taxon>
    </lineage>
</organism>
<evidence type="ECO:0000313" key="2">
    <source>
        <dbReference type="Proteomes" id="UP000838821"/>
    </source>
</evidence>
<proteinExistence type="predicted"/>
<comment type="caution">
    <text evidence="1">The sequence shown here is derived from an EMBL/GenBank/DDBJ whole genome shotgun (WGS) entry which is preliminary data.</text>
</comment>
<dbReference type="EMBL" id="CAKMMW010000008">
    <property type="protein sequence ID" value="CAH1208202.1"/>
    <property type="molecule type" value="Genomic_DNA"/>
</dbReference>
<reference evidence="1" key="1">
    <citation type="submission" date="2022-01" db="EMBL/GenBank/DDBJ databases">
        <authorList>
            <person name="Criscuolo A."/>
        </authorList>
    </citation>
    <scope>NUCLEOTIDE SEQUENCE</scope>
    <source>
        <strain evidence="1">CIP111891</strain>
    </source>
</reference>
<gene>
    <name evidence="1" type="ORF">PAECIP111891_03175</name>
</gene>
<sequence length="74" mass="8549">MGFKKRSKYGEFIDKHLGYGGQEKVREVSKLTPNTITKACSDESYRPTRSTMKLLIDAAMLLTKQTINKDDFWM</sequence>
<evidence type="ECO:0000313" key="1">
    <source>
        <dbReference type="EMBL" id="CAH1208202.1"/>
    </source>
</evidence>
<evidence type="ECO:0008006" key="3">
    <source>
        <dbReference type="Google" id="ProtNLM"/>
    </source>
</evidence>
<accession>A0ABM9CCZ6</accession>